<evidence type="ECO:0000313" key="1">
    <source>
        <dbReference type="EMBL" id="EKM49447.1"/>
    </source>
</evidence>
<dbReference type="AlphaFoldDB" id="K5WGW6"/>
<protein>
    <submittedName>
        <fullName evidence="1">Uncharacterized protein</fullName>
    </submittedName>
</protein>
<gene>
    <name evidence="1" type="ORF">PHACADRAFT_33488</name>
</gene>
<evidence type="ECO:0000313" key="2">
    <source>
        <dbReference type="Proteomes" id="UP000008370"/>
    </source>
</evidence>
<dbReference type="InParanoid" id="K5WGW6"/>
<reference evidence="1 2" key="1">
    <citation type="journal article" date="2012" name="BMC Genomics">
        <title>Comparative genomics of the white-rot fungi, Phanerochaete carnosa and P. chrysosporium, to elucidate the genetic basis of the distinct wood types they colonize.</title>
        <authorList>
            <person name="Suzuki H."/>
            <person name="MacDonald J."/>
            <person name="Syed K."/>
            <person name="Salamov A."/>
            <person name="Hori C."/>
            <person name="Aerts A."/>
            <person name="Henrissat B."/>
            <person name="Wiebenga A."/>
            <person name="vanKuyk P.A."/>
            <person name="Barry K."/>
            <person name="Lindquist E."/>
            <person name="LaButti K."/>
            <person name="Lapidus A."/>
            <person name="Lucas S."/>
            <person name="Coutinho P."/>
            <person name="Gong Y."/>
            <person name="Samejima M."/>
            <person name="Mahadevan R."/>
            <person name="Abou-Zaid M."/>
            <person name="de Vries R.P."/>
            <person name="Igarashi K."/>
            <person name="Yadav J.S."/>
            <person name="Grigoriev I.V."/>
            <person name="Master E.R."/>
        </authorList>
    </citation>
    <scope>NUCLEOTIDE SEQUENCE [LARGE SCALE GENOMIC DNA]</scope>
    <source>
        <strain evidence="1 2">HHB-10118-sp</strain>
    </source>
</reference>
<dbReference type="HOGENOM" id="CLU_1797147_0_0_1"/>
<dbReference type="EMBL" id="JH930481">
    <property type="protein sequence ID" value="EKM49447.1"/>
    <property type="molecule type" value="Genomic_DNA"/>
</dbReference>
<accession>K5WGW6</accession>
<name>K5WGW6_PHACS</name>
<dbReference type="KEGG" id="pco:PHACADRAFT_33488"/>
<proteinExistence type="predicted"/>
<organism evidence="1 2">
    <name type="scientific">Phanerochaete carnosa (strain HHB-10118-sp)</name>
    <name type="common">White-rot fungus</name>
    <name type="synonym">Peniophora carnosa</name>
    <dbReference type="NCBI Taxonomy" id="650164"/>
    <lineage>
        <taxon>Eukaryota</taxon>
        <taxon>Fungi</taxon>
        <taxon>Dikarya</taxon>
        <taxon>Basidiomycota</taxon>
        <taxon>Agaricomycotina</taxon>
        <taxon>Agaricomycetes</taxon>
        <taxon>Polyporales</taxon>
        <taxon>Phanerochaetaceae</taxon>
        <taxon>Phanerochaete</taxon>
    </lineage>
</organism>
<dbReference type="GeneID" id="18919800"/>
<dbReference type="Proteomes" id="UP000008370">
    <property type="component" value="Unassembled WGS sequence"/>
</dbReference>
<dbReference type="RefSeq" id="XP_007401983.1">
    <property type="nucleotide sequence ID" value="XM_007401921.1"/>
</dbReference>
<keyword evidence="2" id="KW-1185">Reference proteome</keyword>
<sequence length="144" mass="15347">MPSMSISVAGSKDNEHTFRDHFIATSLSSSTSLAVSVANGSSEYKRHDGGGVHAGKLRLIKLYEEHSIAKTAPMRTYGCTMQDSAGDAPNVVSLPSHRPSSIVRCSLLPSSPSDLAEAWWKAQLGAIVAENTNRCILCALGMML</sequence>